<dbReference type="EMBL" id="ASPP01013294">
    <property type="protein sequence ID" value="ETO19770.1"/>
    <property type="molecule type" value="Genomic_DNA"/>
</dbReference>
<evidence type="ECO:0000256" key="1">
    <source>
        <dbReference type="SAM" id="Phobius"/>
    </source>
</evidence>
<sequence>MSFVWKTIPIGTVKASRIDAYTEYGNSSVVLVLMSIWFTFFVIMKIRCIMHVYKFMRYSREEKKIFYLSQQRFVGSILMTDYNKMETGIALSTIPYTQLQDGTSRTTAQYPLEKRYSSSMDSTLQRETKDFIAPIREHGSSFEVPLKATVVYDASPFTAGSYVPTKNTKKQSLVLDENGNEFGERHYSFVAIGTDKEIKSSK</sequence>
<comment type="caution">
    <text evidence="2">The sequence shown here is derived from an EMBL/GenBank/DDBJ whole genome shotgun (WGS) entry which is preliminary data.</text>
</comment>
<reference evidence="2 3" key="1">
    <citation type="journal article" date="2013" name="Curr. Biol.">
        <title>The Genome of the Foraminiferan Reticulomyxa filosa.</title>
        <authorList>
            <person name="Glockner G."/>
            <person name="Hulsmann N."/>
            <person name="Schleicher M."/>
            <person name="Noegel A.A."/>
            <person name="Eichinger L."/>
            <person name="Gallinger C."/>
            <person name="Pawlowski J."/>
            <person name="Sierra R."/>
            <person name="Euteneuer U."/>
            <person name="Pillet L."/>
            <person name="Moustafa A."/>
            <person name="Platzer M."/>
            <person name="Groth M."/>
            <person name="Szafranski K."/>
            <person name="Schliwa M."/>
        </authorList>
    </citation>
    <scope>NUCLEOTIDE SEQUENCE [LARGE SCALE GENOMIC DNA]</scope>
</reference>
<dbReference type="AlphaFoldDB" id="X6N0G3"/>
<evidence type="ECO:0000313" key="2">
    <source>
        <dbReference type="EMBL" id="ETO19770.1"/>
    </source>
</evidence>
<protein>
    <submittedName>
        <fullName evidence="2">Uncharacterized protein</fullName>
    </submittedName>
</protein>
<keyword evidence="3" id="KW-1185">Reference proteome</keyword>
<name>X6N0G3_RETFI</name>
<gene>
    <name evidence="2" type="ORF">RFI_17460</name>
</gene>
<dbReference type="Proteomes" id="UP000023152">
    <property type="component" value="Unassembled WGS sequence"/>
</dbReference>
<proteinExistence type="predicted"/>
<keyword evidence="1" id="KW-0472">Membrane</keyword>
<keyword evidence="1" id="KW-1133">Transmembrane helix</keyword>
<feature type="transmembrane region" description="Helical" evidence="1">
    <location>
        <begin position="29"/>
        <end position="50"/>
    </location>
</feature>
<accession>X6N0G3</accession>
<keyword evidence="1" id="KW-0812">Transmembrane</keyword>
<evidence type="ECO:0000313" key="3">
    <source>
        <dbReference type="Proteomes" id="UP000023152"/>
    </source>
</evidence>
<organism evidence="2 3">
    <name type="scientific">Reticulomyxa filosa</name>
    <dbReference type="NCBI Taxonomy" id="46433"/>
    <lineage>
        <taxon>Eukaryota</taxon>
        <taxon>Sar</taxon>
        <taxon>Rhizaria</taxon>
        <taxon>Retaria</taxon>
        <taxon>Foraminifera</taxon>
        <taxon>Monothalamids</taxon>
        <taxon>Reticulomyxidae</taxon>
        <taxon>Reticulomyxa</taxon>
    </lineage>
</organism>